<sequence>MNSYNNIDIAYKILAMSTGTILRALRDEHAWSQEFVANELNISQPSYCSLEQDKTKLSIERATKLAELYNVPIAIFSEDKDSIINYNLGRKSRTIINSNIIKESLSLKEENLYEEIIEDKNNQIRHLKSEIAELRKNINFLQKQLEKALN</sequence>
<evidence type="ECO:0000256" key="1">
    <source>
        <dbReference type="SAM" id="Coils"/>
    </source>
</evidence>
<evidence type="ECO:0000313" key="3">
    <source>
        <dbReference type="EMBL" id="SPZ83567.1"/>
    </source>
</evidence>
<dbReference type="EMBL" id="UAUU01000002">
    <property type="protein sequence ID" value="SPZ83567.1"/>
    <property type="molecule type" value="Genomic_DNA"/>
</dbReference>
<dbReference type="PROSITE" id="PS50943">
    <property type="entry name" value="HTH_CROC1"/>
    <property type="match status" value="1"/>
</dbReference>
<protein>
    <submittedName>
        <fullName evidence="3">Predicted transcriptional regulator</fullName>
    </submittedName>
</protein>
<gene>
    <name evidence="3" type="ORF">NCTC11343_00086</name>
</gene>
<dbReference type="GO" id="GO:0003677">
    <property type="term" value="F:DNA binding"/>
    <property type="evidence" value="ECO:0007669"/>
    <property type="project" value="InterPro"/>
</dbReference>
<dbReference type="SMART" id="SM00530">
    <property type="entry name" value="HTH_XRE"/>
    <property type="match status" value="1"/>
</dbReference>
<keyword evidence="1" id="KW-0175">Coiled coil</keyword>
<dbReference type="CDD" id="cd00093">
    <property type="entry name" value="HTH_XRE"/>
    <property type="match status" value="1"/>
</dbReference>
<organism evidence="3 4">
    <name type="scientific">Sphingobacterium multivorum</name>
    <dbReference type="NCBI Taxonomy" id="28454"/>
    <lineage>
        <taxon>Bacteria</taxon>
        <taxon>Pseudomonadati</taxon>
        <taxon>Bacteroidota</taxon>
        <taxon>Sphingobacteriia</taxon>
        <taxon>Sphingobacteriales</taxon>
        <taxon>Sphingobacteriaceae</taxon>
        <taxon>Sphingobacterium</taxon>
    </lineage>
</organism>
<evidence type="ECO:0000313" key="4">
    <source>
        <dbReference type="Proteomes" id="UP000251241"/>
    </source>
</evidence>
<feature type="domain" description="HTH cro/C1-type" evidence="2">
    <location>
        <begin position="22"/>
        <end position="76"/>
    </location>
</feature>
<dbReference type="AlphaFoldDB" id="A0A2X2IMU8"/>
<reference evidence="3 4" key="1">
    <citation type="submission" date="2018-06" db="EMBL/GenBank/DDBJ databases">
        <authorList>
            <consortium name="Pathogen Informatics"/>
            <person name="Doyle S."/>
        </authorList>
    </citation>
    <scope>NUCLEOTIDE SEQUENCE [LARGE SCALE GENOMIC DNA]</scope>
    <source>
        <strain evidence="3 4">NCTC11343</strain>
    </source>
</reference>
<accession>A0A2X2IMU8</accession>
<dbReference type="InterPro" id="IPR001387">
    <property type="entry name" value="Cro/C1-type_HTH"/>
</dbReference>
<dbReference type="Pfam" id="PF01381">
    <property type="entry name" value="HTH_3"/>
    <property type="match status" value="1"/>
</dbReference>
<dbReference type="SUPFAM" id="SSF47413">
    <property type="entry name" value="lambda repressor-like DNA-binding domains"/>
    <property type="match status" value="1"/>
</dbReference>
<proteinExistence type="predicted"/>
<dbReference type="Gene3D" id="1.10.260.40">
    <property type="entry name" value="lambda repressor-like DNA-binding domains"/>
    <property type="match status" value="1"/>
</dbReference>
<dbReference type="Proteomes" id="UP000251241">
    <property type="component" value="Unassembled WGS sequence"/>
</dbReference>
<dbReference type="InterPro" id="IPR010982">
    <property type="entry name" value="Lambda_DNA-bd_dom_sf"/>
</dbReference>
<name>A0A2X2IMU8_SPHMU</name>
<feature type="coiled-coil region" evidence="1">
    <location>
        <begin position="110"/>
        <end position="144"/>
    </location>
</feature>
<evidence type="ECO:0000259" key="2">
    <source>
        <dbReference type="PROSITE" id="PS50943"/>
    </source>
</evidence>